<organism evidence="2 3">
    <name type="scientific">Ostreobium quekettii</name>
    <dbReference type="NCBI Taxonomy" id="121088"/>
    <lineage>
        <taxon>Eukaryota</taxon>
        <taxon>Viridiplantae</taxon>
        <taxon>Chlorophyta</taxon>
        <taxon>core chlorophytes</taxon>
        <taxon>Ulvophyceae</taxon>
        <taxon>TCBD clade</taxon>
        <taxon>Bryopsidales</taxon>
        <taxon>Ostreobineae</taxon>
        <taxon>Ostreobiaceae</taxon>
        <taxon>Ostreobium</taxon>
    </lineage>
</organism>
<accession>A0A8S1JB69</accession>
<feature type="region of interest" description="Disordered" evidence="1">
    <location>
        <begin position="1"/>
        <end position="31"/>
    </location>
</feature>
<evidence type="ECO:0000313" key="3">
    <source>
        <dbReference type="Proteomes" id="UP000708148"/>
    </source>
</evidence>
<comment type="caution">
    <text evidence="2">The sequence shown here is derived from an EMBL/GenBank/DDBJ whole genome shotgun (WGS) entry which is preliminary data.</text>
</comment>
<keyword evidence="3" id="KW-1185">Reference proteome</keyword>
<dbReference type="EMBL" id="CAJHUC010001382">
    <property type="protein sequence ID" value="CAD7700915.1"/>
    <property type="molecule type" value="Genomic_DNA"/>
</dbReference>
<proteinExistence type="predicted"/>
<reference evidence="2" key="1">
    <citation type="submission" date="2020-12" db="EMBL/GenBank/DDBJ databases">
        <authorList>
            <person name="Iha C."/>
        </authorList>
    </citation>
    <scope>NUCLEOTIDE SEQUENCE</scope>
</reference>
<feature type="compositionally biased region" description="Polar residues" evidence="1">
    <location>
        <begin position="1"/>
        <end position="14"/>
    </location>
</feature>
<dbReference type="Proteomes" id="UP000708148">
    <property type="component" value="Unassembled WGS sequence"/>
</dbReference>
<protein>
    <submittedName>
        <fullName evidence="2">Uncharacterized protein</fullName>
    </submittedName>
</protein>
<sequence>EFSNAAQPGTSSIAEISPEPQPGSVTPWKAVSSNGHSLKKCVMEDYNGSPCTSTDLFDMKVGDIWEGGKQKKRVMALDTLKEIVHKMKGKGDSSSVENAFKTETRDAQGTDIHYRSVNKARSVQEMGDRVAVELEFGGKGENYIFSATPKEWHSFANRHKAEAMFKWAVKHAKSGPNNGELRRDMFLVVEVLVASRVVFIKANTAGRVRITAAQAGGAGGTEVLDRLSELRLAQVGGDLMVRNVTPSVEAHKVVKNSDGACIVRVKNNARWKSSRDFDRPHALQILGF</sequence>
<evidence type="ECO:0000256" key="1">
    <source>
        <dbReference type="SAM" id="MobiDB-lite"/>
    </source>
</evidence>
<name>A0A8S1JB69_9CHLO</name>
<evidence type="ECO:0000313" key="2">
    <source>
        <dbReference type="EMBL" id="CAD7700915.1"/>
    </source>
</evidence>
<dbReference type="AlphaFoldDB" id="A0A8S1JB69"/>
<gene>
    <name evidence="2" type="ORF">OSTQU699_LOCUS6274</name>
</gene>
<feature type="non-terminal residue" evidence="2">
    <location>
        <position position="1"/>
    </location>
</feature>